<dbReference type="Proteomes" id="UP001432322">
    <property type="component" value="Unassembled WGS sequence"/>
</dbReference>
<evidence type="ECO:0000313" key="2">
    <source>
        <dbReference type="EMBL" id="GMT36263.1"/>
    </source>
</evidence>
<evidence type="ECO:0000256" key="1">
    <source>
        <dbReference type="SAM" id="MobiDB-lite"/>
    </source>
</evidence>
<keyword evidence="3" id="KW-1185">Reference proteome</keyword>
<feature type="non-terminal residue" evidence="2">
    <location>
        <position position="1"/>
    </location>
</feature>
<protein>
    <submittedName>
        <fullName evidence="2">Uncharacterized protein</fullName>
    </submittedName>
</protein>
<sequence>VSMKELEGFRQKAFAYSSTDRLGNVMSRTFELMLNVVKDGMKGENLPYAVQSLEMERKLALQEDSKDNLPLRELMFGLCECFEQTIGTLIEKGKSTSDEQRDSQENVTPQEDQTSLENNQAIKEVKQEEPDLPDDEAVDTGNKSTTKRRSKKSLAESKQVQPSSATAVAPVAAPAIMATREPKKEVEDDLQIVDCVENQSTSSTTRPPKQKRQLTLQSFFAKKPKTEPIEE</sequence>
<comment type="caution">
    <text evidence="2">The sequence shown here is derived from an EMBL/GenBank/DDBJ whole genome shotgun (WGS) entry which is preliminary data.</text>
</comment>
<proteinExistence type="predicted"/>
<dbReference type="AlphaFoldDB" id="A0AAV5WZR6"/>
<accession>A0AAV5WZR6</accession>
<name>A0AAV5WZR6_9BILA</name>
<organism evidence="2 3">
    <name type="scientific">Pristionchus fissidentatus</name>
    <dbReference type="NCBI Taxonomy" id="1538716"/>
    <lineage>
        <taxon>Eukaryota</taxon>
        <taxon>Metazoa</taxon>
        <taxon>Ecdysozoa</taxon>
        <taxon>Nematoda</taxon>
        <taxon>Chromadorea</taxon>
        <taxon>Rhabditida</taxon>
        <taxon>Rhabditina</taxon>
        <taxon>Diplogasteromorpha</taxon>
        <taxon>Diplogasteroidea</taxon>
        <taxon>Neodiplogasteridae</taxon>
        <taxon>Pristionchus</taxon>
    </lineage>
</organism>
<feature type="region of interest" description="Disordered" evidence="1">
    <location>
        <begin position="92"/>
        <end position="172"/>
    </location>
</feature>
<feature type="compositionally biased region" description="Polar residues" evidence="1">
    <location>
        <begin position="105"/>
        <end position="121"/>
    </location>
</feature>
<reference evidence="2" key="1">
    <citation type="submission" date="2023-10" db="EMBL/GenBank/DDBJ databases">
        <title>Genome assembly of Pristionchus species.</title>
        <authorList>
            <person name="Yoshida K."/>
            <person name="Sommer R.J."/>
        </authorList>
    </citation>
    <scope>NUCLEOTIDE SEQUENCE</scope>
    <source>
        <strain evidence="2">RS5133</strain>
    </source>
</reference>
<feature type="compositionally biased region" description="Basic and acidic residues" evidence="1">
    <location>
        <begin position="92"/>
        <end position="104"/>
    </location>
</feature>
<feature type="region of interest" description="Disordered" evidence="1">
    <location>
        <begin position="197"/>
        <end position="231"/>
    </location>
</feature>
<evidence type="ECO:0000313" key="3">
    <source>
        <dbReference type="Proteomes" id="UP001432322"/>
    </source>
</evidence>
<feature type="compositionally biased region" description="Polar residues" evidence="1">
    <location>
        <begin position="197"/>
        <end position="218"/>
    </location>
</feature>
<gene>
    <name evidence="2" type="ORF">PFISCL1PPCAC_27560</name>
</gene>
<dbReference type="EMBL" id="BTSY01000007">
    <property type="protein sequence ID" value="GMT36263.1"/>
    <property type="molecule type" value="Genomic_DNA"/>
</dbReference>